<feature type="transmembrane region" description="Helical" evidence="2">
    <location>
        <begin position="85"/>
        <end position="103"/>
    </location>
</feature>
<sequence length="456" mass="47347">MTRAPAAPGVTLRSLALYALPALPLAALALPFYVIVPSFYAEALGLSLASVGTALLAIRILDALADPLLGWASDRFNPAMGRRRALMLLATPVTAISAFMVFWPGAGAGIAYLVLWGLGLSLGYTALSLAYTAWGAEISPDYRGRARVVAAREGVTLLGTLLAIALPFAVGLGSGAAGFHGLAAMGVFVLIVLPLASLACVAGVPEPTDRTRERLGMRAGLRHLRANRPFLRLIAAFLLNGIANAIPATLFLYFVADRIGAAALQGPLLFLYFLCGVAGLPLALRCATRFGKHRAWCGAMLVACLVFASAGWLGPGDVVPFALICGATGLLLAFDVALPPAIQADVIDVDTAASGEQRSGLYFALWALATKLALAIAVGVTFPLLDWAGYQPGTGAPTAEAGAALAMLYAWLPIPAKLAAIALMWGFPLDEAAQARLRREIDAGAAPAVVVPRTQL</sequence>
<dbReference type="STRING" id="177413.SAMN05660859_1994"/>
<reference evidence="4" key="1">
    <citation type="submission" date="2016-10" db="EMBL/GenBank/DDBJ databases">
        <authorList>
            <person name="Varghese N."/>
            <person name="Submissions S."/>
        </authorList>
    </citation>
    <scope>NUCLEOTIDE SEQUENCE [LARGE SCALE GENOMIC DNA]</scope>
    <source>
        <strain evidence="4">CGMCC 1.1761</strain>
    </source>
</reference>
<organism evidence="3 4">
    <name type="scientific">Ancylobacter rudongensis</name>
    <dbReference type="NCBI Taxonomy" id="177413"/>
    <lineage>
        <taxon>Bacteria</taxon>
        <taxon>Pseudomonadati</taxon>
        <taxon>Pseudomonadota</taxon>
        <taxon>Alphaproteobacteria</taxon>
        <taxon>Hyphomicrobiales</taxon>
        <taxon>Xanthobacteraceae</taxon>
        <taxon>Ancylobacter</taxon>
    </lineage>
</organism>
<proteinExistence type="inferred from homology"/>
<feature type="transmembrane region" description="Helical" evidence="2">
    <location>
        <begin position="359"/>
        <end position="385"/>
    </location>
</feature>
<dbReference type="Pfam" id="PF13347">
    <property type="entry name" value="MFS_2"/>
    <property type="match status" value="1"/>
</dbReference>
<dbReference type="PANTHER" id="PTHR11328:SF24">
    <property type="entry name" value="MAJOR FACILITATOR SUPERFAMILY (MFS) PROFILE DOMAIN-CONTAINING PROTEIN"/>
    <property type="match status" value="1"/>
</dbReference>
<feature type="transmembrane region" description="Helical" evidence="2">
    <location>
        <begin position="262"/>
        <end position="283"/>
    </location>
</feature>
<dbReference type="Proteomes" id="UP000198889">
    <property type="component" value="Unassembled WGS sequence"/>
</dbReference>
<dbReference type="GO" id="GO:0005886">
    <property type="term" value="C:plasma membrane"/>
    <property type="evidence" value="ECO:0007669"/>
    <property type="project" value="TreeGrafter"/>
</dbReference>
<gene>
    <name evidence="3" type="ORF">SAMN05660859_1994</name>
</gene>
<feature type="transmembrane region" description="Helical" evidence="2">
    <location>
        <begin position="319"/>
        <end position="338"/>
    </location>
</feature>
<feature type="transmembrane region" description="Helical" evidence="2">
    <location>
        <begin position="295"/>
        <end position="313"/>
    </location>
</feature>
<protein>
    <submittedName>
        <fullName evidence="3">Na+/melibiose symporter</fullName>
    </submittedName>
</protein>
<dbReference type="PANTHER" id="PTHR11328">
    <property type="entry name" value="MAJOR FACILITATOR SUPERFAMILY DOMAIN-CONTAINING PROTEIN"/>
    <property type="match status" value="1"/>
</dbReference>
<feature type="transmembrane region" description="Helical" evidence="2">
    <location>
        <begin position="12"/>
        <end position="33"/>
    </location>
</feature>
<evidence type="ECO:0000256" key="1">
    <source>
        <dbReference type="ARBA" id="ARBA00009617"/>
    </source>
</evidence>
<dbReference type="Gene3D" id="1.20.1250.20">
    <property type="entry name" value="MFS general substrate transporter like domains"/>
    <property type="match status" value="2"/>
</dbReference>
<accession>A0A1G4RWD2</accession>
<feature type="transmembrane region" description="Helical" evidence="2">
    <location>
        <begin position="182"/>
        <end position="204"/>
    </location>
</feature>
<dbReference type="InterPro" id="IPR039672">
    <property type="entry name" value="MFS_2"/>
</dbReference>
<evidence type="ECO:0000313" key="3">
    <source>
        <dbReference type="EMBL" id="SCW61273.1"/>
    </source>
</evidence>
<dbReference type="RefSeq" id="WP_091438545.1">
    <property type="nucleotide sequence ID" value="NZ_FMTP01000002.1"/>
</dbReference>
<dbReference type="EMBL" id="FMTP01000002">
    <property type="protein sequence ID" value="SCW61273.1"/>
    <property type="molecule type" value="Genomic_DNA"/>
</dbReference>
<dbReference type="AlphaFoldDB" id="A0A1G4RWD2"/>
<comment type="similarity">
    <text evidence="1">Belongs to the sodium:galactoside symporter (TC 2.A.2) family.</text>
</comment>
<dbReference type="InterPro" id="IPR036259">
    <property type="entry name" value="MFS_trans_sf"/>
</dbReference>
<keyword evidence="2" id="KW-0812">Transmembrane</keyword>
<name>A0A1G4RWD2_9HYPH</name>
<feature type="transmembrane region" description="Helical" evidence="2">
    <location>
        <begin position="155"/>
        <end position="176"/>
    </location>
</feature>
<evidence type="ECO:0000313" key="4">
    <source>
        <dbReference type="Proteomes" id="UP000198889"/>
    </source>
</evidence>
<feature type="transmembrane region" description="Helical" evidence="2">
    <location>
        <begin position="109"/>
        <end position="134"/>
    </location>
</feature>
<dbReference type="GO" id="GO:0008643">
    <property type="term" value="P:carbohydrate transport"/>
    <property type="evidence" value="ECO:0007669"/>
    <property type="project" value="InterPro"/>
</dbReference>
<feature type="transmembrane region" description="Helical" evidence="2">
    <location>
        <begin position="405"/>
        <end position="429"/>
    </location>
</feature>
<dbReference type="SUPFAM" id="SSF103473">
    <property type="entry name" value="MFS general substrate transporter"/>
    <property type="match status" value="1"/>
</dbReference>
<feature type="transmembrane region" description="Helical" evidence="2">
    <location>
        <begin position="39"/>
        <end position="64"/>
    </location>
</feature>
<keyword evidence="2" id="KW-0472">Membrane</keyword>
<keyword evidence="2" id="KW-1133">Transmembrane helix</keyword>
<keyword evidence="4" id="KW-1185">Reference proteome</keyword>
<dbReference type="GO" id="GO:0015293">
    <property type="term" value="F:symporter activity"/>
    <property type="evidence" value="ECO:0007669"/>
    <property type="project" value="InterPro"/>
</dbReference>
<evidence type="ECO:0000256" key="2">
    <source>
        <dbReference type="SAM" id="Phobius"/>
    </source>
</evidence>
<feature type="transmembrane region" description="Helical" evidence="2">
    <location>
        <begin position="230"/>
        <end position="256"/>
    </location>
</feature>